<evidence type="ECO:0000313" key="3">
    <source>
        <dbReference type="Proteomes" id="UP000318626"/>
    </source>
</evidence>
<sequence precursor="true">MKTSTPRLALCIGMVALVLMPLAGCETPVATHPVTGTVMLANGSPAGGGIIKFRTTSEDGEIVKAHGQIQSDGSFRLTTFQDGDGALEGDHEVILFSPATGDGGGAVAVPNFPNRYRKYETSGLKFHVSPGENDFVIQLETR</sequence>
<dbReference type="KEGG" id="bvo:Pan97_05930"/>
<dbReference type="OrthoDB" id="268362at2"/>
<evidence type="ECO:0000256" key="1">
    <source>
        <dbReference type="SAM" id="SignalP"/>
    </source>
</evidence>
<gene>
    <name evidence="2" type="ORF">Pan97_05930</name>
</gene>
<dbReference type="RefSeq" id="WP_144970587.1">
    <property type="nucleotide sequence ID" value="NZ_CP036289.1"/>
</dbReference>
<accession>A0A518C313</accession>
<keyword evidence="1" id="KW-0732">Signal</keyword>
<feature type="chain" id="PRO_5021892472" evidence="1">
    <location>
        <begin position="24"/>
        <end position="142"/>
    </location>
</feature>
<reference evidence="3" key="1">
    <citation type="submission" date="2019-02" db="EMBL/GenBank/DDBJ databases">
        <title>Deep-cultivation of Planctomycetes and their phenomic and genomic characterization uncovers novel biology.</title>
        <authorList>
            <person name="Wiegand S."/>
            <person name="Jogler M."/>
            <person name="Boedeker C."/>
            <person name="Pinto D."/>
            <person name="Vollmers J."/>
            <person name="Rivas-Marin E."/>
            <person name="Kohn T."/>
            <person name="Peeters S.H."/>
            <person name="Heuer A."/>
            <person name="Rast P."/>
            <person name="Oberbeckmann S."/>
            <person name="Bunk B."/>
            <person name="Jeske O."/>
            <person name="Meyerdierks A."/>
            <person name="Storesund J.E."/>
            <person name="Kallscheuer N."/>
            <person name="Luecker S."/>
            <person name="Lage O.M."/>
            <person name="Pohl T."/>
            <person name="Merkel B.J."/>
            <person name="Hornburger P."/>
            <person name="Mueller R.-W."/>
            <person name="Bruemmer F."/>
            <person name="Labrenz M."/>
            <person name="Spormann A.M."/>
            <person name="Op den Camp H."/>
            <person name="Overmann J."/>
            <person name="Amann R."/>
            <person name="Jetten M.S.M."/>
            <person name="Mascher T."/>
            <person name="Medema M.H."/>
            <person name="Devos D.P."/>
            <person name="Kaster A.-K."/>
            <person name="Ovreas L."/>
            <person name="Rohde M."/>
            <person name="Galperin M.Y."/>
            <person name="Jogler C."/>
        </authorList>
    </citation>
    <scope>NUCLEOTIDE SEQUENCE [LARGE SCALE GENOMIC DNA]</scope>
    <source>
        <strain evidence="3">Pan97</strain>
    </source>
</reference>
<feature type="signal peptide" evidence="1">
    <location>
        <begin position="1"/>
        <end position="23"/>
    </location>
</feature>
<name>A0A518C313_9BACT</name>
<protein>
    <submittedName>
        <fullName evidence="2">Uncharacterized protein</fullName>
    </submittedName>
</protein>
<proteinExistence type="predicted"/>
<dbReference type="EMBL" id="CP036289">
    <property type="protein sequence ID" value="QDU73617.1"/>
    <property type="molecule type" value="Genomic_DNA"/>
</dbReference>
<organism evidence="2 3">
    <name type="scientific">Bremerella volcania</name>
    <dbReference type="NCBI Taxonomy" id="2527984"/>
    <lineage>
        <taxon>Bacteria</taxon>
        <taxon>Pseudomonadati</taxon>
        <taxon>Planctomycetota</taxon>
        <taxon>Planctomycetia</taxon>
        <taxon>Pirellulales</taxon>
        <taxon>Pirellulaceae</taxon>
        <taxon>Bremerella</taxon>
    </lineage>
</organism>
<dbReference type="AlphaFoldDB" id="A0A518C313"/>
<evidence type="ECO:0000313" key="2">
    <source>
        <dbReference type="EMBL" id="QDU73617.1"/>
    </source>
</evidence>
<dbReference type="Proteomes" id="UP000318626">
    <property type="component" value="Chromosome"/>
</dbReference>
<keyword evidence="3" id="KW-1185">Reference proteome</keyword>